<evidence type="ECO:0000256" key="2">
    <source>
        <dbReference type="ARBA" id="ARBA00022771"/>
    </source>
</evidence>
<feature type="domain" description="RING-type" evidence="5">
    <location>
        <begin position="9"/>
        <end position="56"/>
    </location>
</feature>
<dbReference type="Gene3D" id="3.30.40.10">
    <property type="entry name" value="Zinc/RING finger domain, C3HC4 (zinc finger)"/>
    <property type="match status" value="1"/>
</dbReference>
<reference evidence="6" key="1">
    <citation type="submission" date="2025-08" db="UniProtKB">
        <authorList>
            <consortium name="Ensembl"/>
        </authorList>
    </citation>
    <scope>IDENTIFICATION</scope>
</reference>
<keyword evidence="2 4" id="KW-0863">Zinc-finger</keyword>
<accession>A0A8C8DSZ8</accession>
<dbReference type="PROSITE" id="PS50089">
    <property type="entry name" value="ZF_RING_2"/>
    <property type="match status" value="1"/>
</dbReference>
<dbReference type="Proteomes" id="UP000694383">
    <property type="component" value="Unplaced"/>
</dbReference>
<dbReference type="AlphaFoldDB" id="A0A8C8DSZ8"/>
<evidence type="ECO:0000256" key="4">
    <source>
        <dbReference type="PROSITE-ProRule" id="PRU00175"/>
    </source>
</evidence>
<dbReference type="GO" id="GO:0008270">
    <property type="term" value="F:zinc ion binding"/>
    <property type="evidence" value="ECO:0007669"/>
    <property type="project" value="UniProtKB-KW"/>
</dbReference>
<organism evidence="6 7">
    <name type="scientific">Oryzias sinensis</name>
    <name type="common">Chinese medaka</name>
    <dbReference type="NCBI Taxonomy" id="183150"/>
    <lineage>
        <taxon>Eukaryota</taxon>
        <taxon>Metazoa</taxon>
        <taxon>Chordata</taxon>
        <taxon>Craniata</taxon>
        <taxon>Vertebrata</taxon>
        <taxon>Euteleostomi</taxon>
        <taxon>Actinopterygii</taxon>
        <taxon>Neopterygii</taxon>
        <taxon>Teleostei</taxon>
        <taxon>Neoteleostei</taxon>
        <taxon>Acanthomorphata</taxon>
        <taxon>Ovalentaria</taxon>
        <taxon>Atherinomorphae</taxon>
        <taxon>Beloniformes</taxon>
        <taxon>Adrianichthyidae</taxon>
        <taxon>Oryziinae</taxon>
        <taxon>Oryzias</taxon>
    </lineage>
</organism>
<dbReference type="InterPro" id="IPR001841">
    <property type="entry name" value="Znf_RING"/>
</dbReference>
<keyword evidence="3" id="KW-0862">Zinc</keyword>
<dbReference type="GeneTree" id="ENSGT00730000112922"/>
<dbReference type="SUPFAM" id="SSF57850">
    <property type="entry name" value="RING/U-box"/>
    <property type="match status" value="1"/>
</dbReference>
<dbReference type="InterPro" id="IPR017907">
    <property type="entry name" value="Znf_RING_CS"/>
</dbReference>
<evidence type="ECO:0000259" key="5">
    <source>
        <dbReference type="PROSITE" id="PS50089"/>
    </source>
</evidence>
<evidence type="ECO:0000313" key="6">
    <source>
        <dbReference type="Ensembl" id="ENSOSIP00000028123.1"/>
    </source>
</evidence>
<reference evidence="6" key="2">
    <citation type="submission" date="2025-09" db="UniProtKB">
        <authorList>
            <consortium name="Ensembl"/>
        </authorList>
    </citation>
    <scope>IDENTIFICATION</scope>
</reference>
<keyword evidence="1" id="KW-0479">Metal-binding</keyword>
<keyword evidence="7" id="KW-1185">Reference proteome</keyword>
<dbReference type="InterPro" id="IPR013083">
    <property type="entry name" value="Znf_RING/FYVE/PHD"/>
</dbReference>
<dbReference type="InterPro" id="IPR051435">
    <property type="entry name" value="RING_finger_E3_ubiq-ligases"/>
</dbReference>
<dbReference type="PROSITE" id="PS00518">
    <property type="entry name" value="ZF_RING_1"/>
    <property type="match status" value="1"/>
</dbReference>
<sequence length="121" mass="13718">MVLCEDSDCTVCFFPYSRMDRIPRVLHCRHTFCELCLEAMQQVRSSYLAVACPLCRRVTCIDRGLSLQDALWVDSKLSSPSWCCGIEFSCPRGADTPTETPSEQMATAQHSYDFLYLCADL</sequence>
<evidence type="ECO:0000256" key="1">
    <source>
        <dbReference type="ARBA" id="ARBA00022723"/>
    </source>
</evidence>
<dbReference type="PANTHER" id="PTHR22791:SF31">
    <property type="entry name" value="IM:7152348"/>
    <property type="match status" value="1"/>
</dbReference>
<dbReference type="SMART" id="SM00184">
    <property type="entry name" value="RING"/>
    <property type="match status" value="1"/>
</dbReference>
<dbReference type="InterPro" id="IPR027370">
    <property type="entry name" value="Znf-RING_euk"/>
</dbReference>
<dbReference type="Pfam" id="PF13445">
    <property type="entry name" value="zf-RING_UBOX"/>
    <property type="match status" value="1"/>
</dbReference>
<proteinExistence type="predicted"/>
<dbReference type="Ensembl" id="ENSOSIT00000029647.1">
    <property type="protein sequence ID" value="ENSOSIP00000028123.1"/>
    <property type="gene ID" value="ENSOSIG00000014676.1"/>
</dbReference>
<dbReference type="PANTHER" id="PTHR22791">
    <property type="entry name" value="RING-TYPE DOMAIN-CONTAINING PROTEIN"/>
    <property type="match status" value="1"/>
</dbReference>
<evidence type="ECO:0000313" key="7">
    <source>
        <dbReference type="Proteomes" id="UP000694383"/>
    </source>
</evidence>
<dbReference type="GO" id="GO:0061630">
    <property type="term" value="F:ubiquitin protein ligase activity"/>
    <property type="evidence" value="ECO:0007669"/>
    <property type="project" value="TreeGrafter"/>
</dbReference>
<name>A0A8C8DSZ8_9TELE</name>
<protein>
    <submittedName>
        <fullName evidence="6">Im:7152348</fullName>
    </submittedName>
</protein>
<dbReference type="GO" id="GO:0016567">
    <property type="term" value="P:protein ubiquitination"/>
    <property type="evidence" value="ECO:0007669"/>
    <property type="project" value="TreeGrafter"/>
</dbReference>
<evidence type="ECO:0000256" key="3">
    <source>
        <dbReference type="ARBA" id="ARBA00022833"/>
    </source>
</evidence>